<dbReference type="GO" id="GO:0170057">
    <property type="term" value="F:RNA ligase (GTP) activity"/>
    <property type="evidence" value="ECO:0007669"/>
    <property type="project" value="UniProtKB-EC"/>
</dbReference>
<evidence type="ECO:0000256" key="8">
    <source>
        <dbReference type="ARBA" id="ARBA00047746"/>
    </source>
</evidence>
<dbReference type="Gene3D" id="3.90.1860.10">
    <property type="entry name" value="tRNA-splicing ligase RtcB"/>
    <property type="match status" value="1"/>
</dbReference>
<dbReference type="GO" id="GO:0072669">
    <property type="term" value="C:tRNA-splicing ligase complex"/>
    <property type="evidence" value="ECO:0007669"/>
    <property type="project" value="TreeGrafter"/>
</dbReference>
<dbReference type="Pfam" id="PF01139">
    <property type="entry name" value="RtcB"/>
    <property type="match status" value="1"/>
</dbReference>
<keyword evidence="3 12" id="KW-0479">Metal-binding</keyword>
<comment type="catalytic activity">
    <reaction evidence="8">
        <text>a 3'-end 3'-phospho-ribonucleotide-RNA + a 5'-end dephospho-ribonucleoside-RNA + GTP = a ribonucleotidyl-ribonucleotide-RNA + GMP + diphosphate</text>
        <dbReference type="Rhea" id="RHEA:68076"/>
        <dbReference type="Rhea" id="RHEA-COMP:10463"/>
        <dbReference type="Rhea" id="RHEA-COMP:13936"/>
        <dbReference type="Rhea" id="RHEA-COMP:17355"/>
        <dbReference type="ChEBI" id="CHEBI:33019"/>
        <dbReference type="ChEBI" id="CHEBI:37565"/>
        <dbReference type="ChEBI" id="CHEBI:58115"/>
        <dbReference type="ChEBI" id="CHEBI:83062"/>
        <dbReference type="ChEBI" id="CHEBI:138284"/>
        <dbReference type="ChEBI" id="CHEBI:173118"/>
        <dbReference type="EC" id="6.5.1.8"/>
    </reaction>
</comment>
<evidence type="ECO:0000256" key="5">
    <source>
        <dbReference type="ARBA" id="ARBA00022800"/>
    </source>
</evidence>
<evidence type="ECO:0000256" key="11">
    <source>
        <dbReference type="PIRSR" id="PIRSR601233-2"/>
    </source>
</evidence>
<dbReference type="GO" id="GO:0006396">
    <property type="term" value="P:RNA processing"/>
    <property type="evidence" value="ECO:0007669"/>
    <property type="project" value="InterPro"/>
</dbReference>
<keyword evidence="7 12" id="KW-0464">Manganese</keyword>
<keyword evidence="4 11" id="KW-0547">Nucleotide-binding</keyword>
<feature type="binding site" evidence="11">
    <location>
        <position position="374"/>
    </location>
    <ligand>
        <name>GMP</name>
        <dbReference type="ChEBI" id="CHEBI:58115"/>
    </ligand>
</feature>
<keyword evidence="5" id="KW-0692">RNA repair</keyword>
<comment type="cofactor">
    <cofactor evidence="12 13">
        <name>Mn(2+)</name>
        <dbReference type="ChEBI" id="CHEBI:29035"/>
    </cofactor>
    <text evidence="12 13">Binds 2 manganese ions per subunit.</text>
</comment>
<feature type="binding site" evidence="11">
    <location>
        <begin position="196"/>
        <end position="200"/>
    </location>
    <ligand>
        <name>GMP</name>
        <dbReference type="ChEBI" id="CHEBI:58115"/>
    </ligand>
</feature>
<evidence type="ECO:0000313" key="14">
    <source>
        <dbReference type="EMBL" id="SDN50004.1"/>
    </source>
</evidence>
<evidence type="ECO:0000313" key="15">
    <source>
        <dbReference type="Proteomes" id="UP000199602"/>
    </source>
</evidence>
<dbReference type="RefSeq" id="WP_092063745.1">
    <property type="nucleotide sequence ID" value="NZ_FNIN01000002.1"/>
</dbReference>
<dbReference type="Proteomes" id="UP000199602">
    <property type="component" value="Unassembled WGS sequence"/>
</dbReference>
<feature type="binding site" evidence="11">
    <location>
        <begin position="367"/>
        <end position="370"/>
    </location>
    <ligand>
        <name>GMP</name>
        <dbReference type="ChEBI" id="CHEBI:58115"/>
    </ligand>
</feature>
<feature type="binding site" evidence="11">
    <location>
        <begin position="393"/>
        <end position="396"/>
    </location>
    <ligand>
        <name>GMP</name>
        <dbReference type="ChEBI" id="CHEBI:58115"/>
    </ligand>
</feature>
<organism evidence="14 15">
    <name type="scientific">Desulfonauticus submarinus</name>
    <dbReference type="NCBI Taxonomy" id="206665"/>
    <lineage>
        <taxon>Bacteria</taxon>
        <taxon>Pseudomonadati</taxon>
        <taxon>Thermodesulfobacteriota</taxon>
        <taxon>Desulfovibrionia</taxon>
        <taxon>Desulfovibrionales</taxon>
        <taxon>Desulfonauticaceae</taxon>
        <taxon>Desulfonauticus</taxon>
    </lineage>
</organism>
<evidence type="ECO:0000256" key="3">
    <source>
        <dbReference type="ARBA" id="ARBA00022723"/>
    </source>
</evidence>
<feature type="binding site" evidence="12">
    <location>
        <position position="318"/>
    </location>
    <ligand>
        <name>Mn(2+)</name>
        <dbReference type="ChEBI" id="CHEBI:29035"/>
        <label>2</label>
    </ligand>
</feature>
<feature type="binding site" evidence="11">
    <location>
        <begin position="318"/>
        <end position="319"/>
    </location>
    <ligand>
        <name>GMP</name>
        <dbReference type="ChEBI" id="CHEBI:58115"/>
    </ligand>
</feature>
<dbReference type="PANTHER" id="PTHR11118">
    <property type="entry name" value="RNA-SPLICING LIGASE RTCB HOMOLOG"/>
    <property type="match status" value="1"/>
</dbReference>
<keyword evidence="15" id="KW-1185">Reference proteome</keyword>
<dbReference type="AlphaFoldDB" id="A0A1H0BWJ9"/>
<dbReference type="STRING" id="206665.SAMN04488516_102318"/>
<comment type="similarity">
    <text evidence="1 13">Belongs to the RtcB family.</text>
</comment>
<dbReference type="GO" id="GO:0042245">
    <property type="term" value="P:RNA repair"/>
    <property type="evidence" value="ECO:0007669"/>
    <property type="project" value="UniProtKB-KW"/>
</dbReference>
<dbReference type="InterPro" id="IPR036025">
    <property type="entry name" value="RtcB-like_sf"/>
</dbReference>
<protein>
    <recommendedName>
        <fullName evidence="13">tRNA-splicing ligase RtcB</fullName>
        <ecNumber evidence="13">6.5.1.-</ecNumber>
    </recommendedName>
</protein>
<feature type="binding site" evidence="12">
    <location>
        <position position="89"/>
    </location>
    <ligand>
        <name>Mn(2+)</name>
        <dbReference type="ChEBI" id="CHEBI:29035"/>
        <label>1</label>
    </ligand>
</feature>
<dbReference type="InterPro" id="IPR001233">
    <property type="entry name" value="RtcB"/>
</dbReference>
<keyword evidence="6 11" id="KW-0342">GTP-binding</keyword>
<evidence type="ECO:0000256" key="12">
    <source>
        <dbReference type="PIRSR" id="PIRSR601233-3"/>
    </source>
</evidence>
<accession>A0A1H0BWJ9</accession>
<feature type="active site" description="GMP-histidine intermediate" evidence="10">
    <location>
        <position position="393"/>
    </location>
</feature>
<dbReference type="EC" id="6.5.1.-" evidence="13"/>
<dbReference type="OrthoDB" id="9802323at2"/>
<feature type="binding site" evidence="12">
    <location>
        <position position="197"/>
    </location>
    <ligand>
        <name>Mn(2+)</name>
        <dbReference type="ChEBI" id="CHEBI:29035"/>
        <label>1</label>
    </ligand>
</feature>
<evidence type="ECO:0000256" key="10">
    <source>
        <dbReference type="PIRSR" id="PIRSR601233-1"/>
    </source>
</evidence>
<dbReference type="SUPFAM" id="SSF103365">
    <property type="entry name" value="Hypothetical protein PH1602"/>
    <property type="match status" value="1"/>
</dbReference>
<proteinExistence type="inferred from homology"/>
<evidence type="ECO:0000256" key="7">
    <source>
        <dbReference type="ARBA" id="ARBA00023211"/>
    </source>
</evidence>
<sequence>MQIKEIENNIFELKSSNKVNIRLFLDKKLLDALESTVFQQLLNIAELPGVISPVCAMPDTHSGYGFPIGGVAAFDAEEGVISAGGVGFDIACGVRTLLTPLSLRDILPIQEDLADELFQRVPAGVGSKGDIKLSFKEVDKMLVGGARWAIEQGFGEEIDLQFIEDDGVAKEANPDFVSKKAKERQKYEMGTLGAGNHYLEVQVVEEIFDLEKAKIFGLSLNQIVVSIHCGSRGLGHQVATEYMQEMVKYTQKRKLSLPDKNLAYAPIKSELGRRYFSAMQAAINCALANRQIITHLVRSAFNKFFKGIFLALLYDVSHNTCRKEVYEVKGKLKELYVHRKGATRSFGPRNKFIPFKYQKAGQPVLIGGSMGTFSYILAGGDNSDKLSFGSTCHGAGRVMSRNQAKKTYSGKNLISKLNKAGIVVRGHSYKGLAEEAPSAYKDVSRVVEVTHNLGLSTKVARLRPLIVIKG</sequence>
<dbReference type="PANTHER" id="PTHR11118:SF1">
    <property type="entry name" value="RNA-SPLICING LIGASE RTCB HOMOLOG"/>
    <property type="match status" value="1"/>
</dbReference>
<comment type="subunit">
    <text evidence="13">Monomer.</text>
</comment>
<feature type="binding site" evidence="11">
    <location>
        <position position="469"/>
    </location>
    <ligand>
        <name>GMP</name>
        <dbReference type="ChEBI" id="CHEBI:58115"/>
    </ligand>
</feature>
<evidence type="ECO:0000256" key="2">
    <source>
        <dbReference type="ARBA" id="ARBA00022598"/>
    </source>
</evidence>
<evidence type="ECO:0000256" key="6">
    <source>
        <dbReference type="ARBA" id="ARBA00023134"/>
    </source>
</evidence>
<dbReference type="GO" id="GO:0003972">
    <property type="term" value="F:RNA ligase (ATP) activity"/>
    <property type="evidence" value="ECO:0007669"/>
    <property type="project" value="TreeGrafter"/>
</dbReference>
<dbReference type="FunFam" id="3.90.1860.10:FF:000001">
    <property type="entry name" value="tRNA-splicing ligase RtcB homolog"/>
    <property type="match status" value="1"/>
</dbReference>
<evidence type="ECO:0000256" key="1">
    <source>
        <dbReference type="ARBA" id="ARBA00008071"/>
    </source>
</evidence>
<feature type="binding site" evidence="12">
    <location>
        <position position="228"/>
    </location>
    <ligand>
        <name>Mn(2+)</name>
        <dbReference type="ChEBI" id="CHEBI:29035"/>
        <label>2</label>
    </ligand>
</feature>
<keyword evidence="2 13" id="KW-0436">Ligase</keyword>
<dbReference type="GO" id="GO:0005525">
    <property type="term" value="F:GTP binding"/>
    <property type="evidence" value="ECO:0007669"/>
    <property type="project" value="UniProtKB-KW"/>
</dbReference>
<reference evidence="14 15" key="1">
    <citation type="submission" date="2016-10" db="EMBL/GenBank/DDBJ databases">
        <authorList>
            <person name="de Groot N.N."/>
        </authorList>
    </citation>
    <scope>NUCLEOTIDE SEQUENCE [LARGE SCALE GENOMIC DNA]</scope>
    <source>
        <strain evidence="14 15">DSM 15269</strain>
    </source>
</reference>
<comment type="catalytic activity">
    <reaction evidence="9">
        <text>a 3'-end 2',3'-cyclophospho-ribonucleotide-RNA + a 5'-end dephospho-ribonucleoside-RNA + GTP + H2O = a ribonucleotidyl-ribonucleotide-RNA + GMP + diphosphate + H(+)</text>
        <dbReference type="Rhea" id="RHEA:68080"/>
        <dbReference type="Rhea" id="RHEA-COMP:10464"/>
        <dbReference type="Rhea" id="RHEA-COMP:13936"/>
        <dbReference type="Rhea" id="RHEA-COMP:17355"/>
        <dbReference type="ChEBI" id="CHEBI:15377"/>
        <dbReference type="ChEBI" id="CHEBI:15378"/>
        <dbReference type="ChEBI" id="CHEBI:33019"/>
        <dbReference type="ChEBI" id="CHEBI:37565"/>
        <dbReference type="ChEBI" id="CHEBI:58115"/>
        <dbReference type="ChEBI" id="CHEBI:83064"/>
        <dbReference type="ChEBI" id="CHEBI:138284"/>
        <dbReference type="ChEBI" id="CHEBI:173118"/>
        <dbReference type="EC" id="6.5.1.8"/>
    </reaction>
</comment>
<evidence type="ECO:0000256" key="4">
    <source>
        <dbReference type="ARBA" id="ARBA00022741"/>
    </source>
</evidence>
<name>A0A1H0BWJ9_9BACT</name>
<dbReference type="GO" id="GO:0046872">
    <property type="term" value="F:metal ion binding"/>
    <property type="evidence" value="ECO:0007669"/>
    <property type="project" value="UniProtKB-UniRule"/>
</dbReference>
<evidence type="ECO:0000256" key="9">
    <source>
        <dbReference type="ARBA" id="ARBA00049514"/>
    </source>
</evidence>
<gene>
    <name evidence="13" type="primary">rtcB</name>
    <name evidence="14" type="ORF">SAMN04488516_102318</name>
</gene>
<evidence type="ECO:0000256" key="13">
    <source>
        <dbReference type="RuleBase" id="RU371113"/>
    </source>
</evidence>
<dbReference type="EMBL" id="FNIN01000002">
    <property type="protein sequence ID" value="SDN50004.1"/>
    <property type="molecule type" value="Genomic_DNA"/>
</dbReference>